<dbReference type="OrthoDB" id="756370at2759"/>
<dbReference type="InterPro" id="IPR001680">
    <property type="entry name" value="WD40_rpt"/>
</dbReference>
<evidence type="ECO:0000313" key="8">
    <source>
        <dbReference type="Proteomes" id="UP000809789"/>
    </source>
</evidence>
<sequence>MLTESLLLSLATPSTTTSLPKDASLFHHRLAPQPTLLTTYKKSSTAPHCLAVSRSHIFAAQSDKALVHVYSRDTGALQTTVPFKERITSLALVDDGFTLLCGTESGALIVWETLSGRTVKTGEAHLGPVSVLRADGKGFALSASEDGNICVWNLGAVRSWGDVGESLEFAKRAPVRTLRGHREAVRDMRVGRSLAISVAGDGVRVWDYKRGTMLLTVLLPEGPRYLVLDPCERAVFVGFQDGTVVGVDFFRTDKGENAIRNVVWDEEQRNQVVQVSDKQKWPKPGEELGEIMSMGVSYDSTKLITGHASGKMIVWDIPSKSFHAQLTSTPLPGPITNIEMLPVQGFVNEEQPLLKIKEVVKPKFGELDSMDGQMPVNYKLTAHLVGRVSFQRFSAAEEPRSHLGDFERSLSHPAFPEDILAESIEDLANWQQKTSSTTQPEQQADFMALDENGAENGQSSLEAENATLKSQIAALQKLQKASFAQIQKLEGHVNGVNGSPNKEKLTQEMRSLQQTEQSWEQMNGSGGTSKKKTKR</sequence>
<evidence type="ECO:0000256" key="5">
    <source>
        <dbReference type="RuleBase" id="RU369067"/>
    </source>
</evidence>
<reference evidence="7" key="1">
    <citation type="submission" date="2021-07" db="EMBL/GenBank/DDBJ databases">
        <title>Elsinoe batatas strain:CRI-CJ2 Genome sequencing and assembly.</title>
        <authorList>
            <person name="Huang L."/>
        </authorList>
    </citation>
    <scope>NUCLEOTIDE SEQUENCE</scope>
    <source>
        <strain evidence="7">CRI-CJ2</strain>
    </source>
</reference>
<accession>A0A8K0L3D8</accession>
<dbReference type="Gene3D" id="2.130.10.10">
    <property type="entry name" value="YVTN repeat-like/Quinoprotein amine dehydrogenase"/>
    <property type="match status" value="2"/>
</dbReference>
<keyword evidence="4" id="KW-0677">Repeat</keyword>
<comment type="caution">
    <text evidence="7">The sequence shown here is derived from an EMBL/GenBank/DDBJ whole genome shotgun (WGS) entry which is preliminary data.</text>
</comment>
<gene>
    <name evidence="7" type="ORF">KVT40_006809</name>
</gene>
<dbReference type="Pfam" id="PF00400">
    <property type="entry name" value="WD40"/>
    <property type="match status" value="1"/>
</dbReference>
<evidence type="ECO:0000256" key="1">
    <source>
        <dbReference type="ARBA" id="ARBA00002355"/>
    </source>
</evidence>
<dbReference type="AlphaFoldDB" id="A0A8K0L3D8"/>
<evidence type="ECO:0000256" key="3">
    <source>
        <dbReference type="ARBA" id="ARBA00022574"/>
    </source>
</evidence>
<dbReference type="InterPro" id="IPR036322">
    <property type="entry name" value="WD40_repeat_dom_sf"/>
</dbReference>
<feature type="compositionally biased region" description="Polar residues" evidence="6">
    <location>
        <begin position="508"/>
        <end position="523"/>
    </location>
</feature>
<evidence type="ECO:0000313" key="7">
    <source>
        <dbReference type="EMBL" id="KAG8625058.1"/>
    </source>
</evidence>
<evidence type="ECO:0000256" key="6">
    <source>
        <dbReference type="SAM" id="MobiDB-lite"/>
    </source>
</evidence>
<name>A0A8K0L3D8_9PEZI</name>
<comment type="subunit">
    <text evidence="5">Component of the RIX1 complex, composed of IPI1, RIX1/IPI2 and IPI3 in a 1:2:2 stoichiometry. The complex interacts (via RIX1) with MDN1 (via its hexameric AAA ATPase ring) and the pre-60S ribosome particles.</text>
</comment>
<keyword evidence="3 5" id="KW-0853">WD repeat</keyword>
<proteinExistence type="inferred from homology"/>
<dbReference type="SMART" id="SM00320">
    <property type="entry name" value="WD40"/>
    <property type="match status" value="5"/>
</dbReference>
<dbReference type="InterPro" id="IPR045227">
    <property type="entry name" value="WDR18/Ipi3/RID3"/>
</dbReference>
<dbReference type="GO" id="GO:0120330">
    <property type="term" value="C:rixosome complex"/>
    <property type="evidence" value="ECO:0007669"/>
    <property type="project" value="UniProtKB-UniRule"/>
</dbReference>
<dbReference type="InterPro" id="IPR015943">
    <property type="entry name" value="WD40/YVTN_repeat-like_dom_sf"/>
</dbReference>
<feature type="region of interest" description="Disordered" evidence="6">
    <location>
        <begin position="492"/>
        <end position="535"/>
    </location>
</feature>
<organism evidence="7 8">
    <name type="scientific">Elsinoe batatas</name>
    <dbReference type="NCBI Taxonomy" id="2601811"/>
    <lineage>
        <taxon>Eukaryota</taxon>
        <taxon>Fungi</taxon>
        <taxon>Dikarya</taxon>
        <taxon>Ascomycota</taxon>
        <taxon>Pezizomycotina</taxon>
        <taxon>Dothideomycetes</taxon>
        <taxon>Dothideomycetidae</taxon>
        <taxon>Myriangiales</taxon>
        <taxon>Elsinoaceae</taxon>
        <taxon>Elsinoe</taxon>
    </lineage>
</organism>
<dbReference type="GO" id="GO:0005656">
    <property type="term" value="C:nuclear pre-replicative complex"/>
    <property type="evidence" value="ECO:0007669"/>
    <property type="project" value="TreeGrafter"/>
</dbReference>
<comment type="function">
    <text evidence="1 5">Component of the RIX1 complex required for processing of ITS2 sequences from 35S pre-rRNA.</text>
</comment>
<dbReference type="GO" id="GO:0006261">
    <property type="term" value="P:DNA-templated DNA replication"/>
    <property type="evidence" value="ECO:0007669"/>
    <property type="project" value="TreeGrafter"/>
</dbReference>
<dbReference type="PANTHER" id="PTHR18763:SF0">
    <property type="entry name" value="WD REPEAT-CONTAINING PROTEIN 18"/>
    <property type="match status" value="1"/>
</dbReference>
<keyword evidence="8" id="KW-1185">Reference proteome</keyword>
<comment type="similarity">
    <text evidence="2 5">Belongs to the WD repeat IPI3/WDR18 family.</text>
</comment>
<dbReference type="EMBL" id="JAESVG020000008">
    <property type="protein sequence ID" value="KAG8625058.1"/>
    <property type="molecule type" value="Genomic_DNA"/>
</dbReference>
<dbReference type="Proteomes" id="UP000809789">
    <property type="component" value="Unassembled WGS sequence"/>
</dbReference>
<keyword evidence="5" id="KW-0698">rRNA processing</keyword>
<evidence type="ECO:0000256" key="4">
    <source>
        <dbReference type="ARBA" id="ARBA00022737"/>
    </source>
</evidence>
<keyword evidence="5" id="KW-0539">Nucleus</keyword>
<dbReference type="SUPFAM" id="SSF50978">
    <property type="entry name" value="WD40 repeat-like"/>
    <property type="match status" value="1"/>
</dbReference>
<dbReference type="PANTHER" id="PTHR18763">
    <property type="entry name" value="WD-REPEAT PROTEIN 18"/>
    <property type="match status" value="1"/>
</dbReference>
<comment type="subcellular location">
    <subcellularLocation>
        <location evidence="5">Nucleus</location>
    </subcellularLocation>
</comment>
<dbReference type="GO" id="GO:0006364">
    <property type="term" value="P:rRNA processing"/>
    <property type="evidence" value="ECO:0007669"/>
    <property type="project" value="UniProtKB-UniRule"/>
</dbReference>
<protein>
    <recommendedName>
        <fullName evidence="5">Pre-rRNA-processing protein IPI3</fullName>
    </recommendedName>
</protein>
<evidence type="ECO:0000256" key="2">
    <source>
        <dbReference type="ARBA" id="ARBA00010143"/>
    </source>
</evidence>